<comment type="caution">
    <text evidence="2">The sequence shown here is derived from an EMBL/GenBank/DDBJ whole genome shotgun (WGS) entry which is preliminary data.</text>
</comment>
<dbReference type="Proteomes" id="UP000257712">
    <property type="component" value="Unassembled WGS sequence"/>
</dbReference>
<organism evidence="2 3">
    <name type="scientific">Klebsiella quasivariicola</name>
    <dbReference type="NCBI Taxonomy" id="2026240"/>
    <lineage>
        <taxon>Bacteria</taxon>
        <taxon>Pseudomonadati</taxon>
        <taxon>Pseudomonadota</taxon>
        <taxon>Gammaproteobacteria</taxon>
        <taxon>Enterobacterales</taxon>
        <taxon>Enterobacteriaceae</taxon>
        <taxon>Klebsiella/Raoultella group</taxon>
        <taxon>Klebsiella</taxon>
        <taxon>Klebsiella pneumoniae complex</taxon>
    </lineage>
</organism>
<protein>
    <submittedName>
        <fullName evidence="2">Uncharacterized protein</fullName>
    </submittedName>
</protein>
<dbReference type="EMBL" id="UJZG01000002">
    <property type="protein sequence ID" value="SXD90124.1"/>
    <property type="molecule type" value="Genomic_DNA"/>
</dbReference>
<name>A0A8B4TNV2_9ENTR</name>
<evidence type="ECO:0000256" key="1">
    <source>
        <dbReference type="SAM" id="MobiDB-lite"/>
    </source>
</evidence>
<accession>A0A8B4TNV2</accession>
<dbReference type="RefSeq" id="WP_100696715.1">
    <property type="nucleotide sequence ID" value="NZ_CAESAZ010000001.1"/>
</dbReference>
<evidence type="ECO:0000313" key="3">
    <source>
        <dbReference type="Proteomes" id="UP000257712"/>
    </source>
</evidence>
<feature type="region of interest" description="Disordered" evidence="1">
    <location>
        <begin position="1"/>
        <end position="24"/>
    </location>
</feature>
<sequence>MGGSVPAASQSCRLSEASAGMKGGKGGWIKEISMDSAKDSTREMLATINGEGSGLLLLFLFLSK</sequence>
<gene>
    <name evidence="2" type="ORF">SAMEA3538780_01160</name>
</gene>
<dbReference type="AlphaFoldDB" id="A0A8B4TNV2"/>
<proteinExistence type="predicted"/>
<evidence type="ECO:0000313" key="2">
    <source>
        <dbReference type="EMBL" id="SXD90124.1"/>
    </source>
</evidence>
<reference evidence="2 3" key="1">
    <citation type="submission" date="2018-08" db="EMBL/GenBank/DDBJ databases">
        <authorList>
            <consortium name="Pathogen Informatics"/>
        </authorList>
    </citation>
    <scope>NUCLEOTIDE SEQUENCE [LARGE SCALE GENOMIC DNA]</scope>
    <source>
        <strain evidence="2 3">EuSCAPE_IT371</strain>
    </source>
</reference>